<sequence>MSFIEIQDVSFTYPNGFVAVKNISASIEKGEKLAIIGQNGAGKTTTVKMLNGLLKPTYGTITIDGQNMKGYTTAQIAKRLGYVFQNPDDQIFQSDVFSEIAYGLKKQGMTDDDIAERVRRAAQQAGIEGYLDENPYNLPYSTRKFVTIACVLAMEVEVVILDEPTAGQDYVGMQQIAKIINHLQEKNITVITITHDMEFVVKNFDRVIVMTNKRIAADKDKREIFWDFDVIEEANIKQPYISELAHLLRVEERILSIDEFVDSLLEMKAKERVTS</sequence>
<dbReference type="SUPFAM" id="SSF52540">
    <property type="entry name" value="P-loop containing nucleoside triphosphate hydrolases"/>
    <property type="match status" value="1"/>
</dbReference>
<dbReference type="InterPro" id="IPR050095">
    <property type="entry name" value="ECF_ABC_transporter_ATP-bd"/>
</dbReference>
<dbReference type="InterPro" id="IPR015856">
    <property type="entry name" value="ABC_transpr_CbiO/EcfA_su"/>
</dbReference>
<evidence type="ECO:0000256" key="1">
    <source>
        <dbReference type="ARBA" id="ARBA00005417"/>
    </source>
</evidence>
<gene>
    <name evidence="9" type="ORF">GCM10008986_08860</name>
</gene>
<dbReference type="Gene3D" id="3.40.50.300">
    <property type="entry name" value="P-loop containing nucleotide triphosphate hydrolases"/>
    <property type="match status" value="1"/>
</dbReference>
<evidence type="ECO:0000256" key="6">
    <source>
        <dbReference type="ARBA" id="ARBA00022967"/>
    </source>
</evidence>
<evidence type="ECO:0000256" key="4">
    <source>
        <dbReference type="ARBA" id="ARBA00022741"/>
    </source>
</evidence>
<proteinExistence type="inferred from homology"/>
<dbReference type="InterPro" id="IPR003439">
    <property type="entry name" value="ABC_transporter-like_ATP-bd"/>
</dbReference>
<dbReference type="EMBL" id="BAAADO010000002">
    <property type="protein sequence ID" value="GAA0485770.1"/>
    <property type="molecule type" value="Genomic_DNA"/>
</dbReference>
<dbReference type="CDD" id="cd03225">
    <property type="entry name" value="ABC_cobalt_CbiO_domain1"/>
    <property type="match status" value="1"/>
</dbReference>
<dbReference type="InterPro" id="IPR027417">
    <property type="entry name" value="P-loop_NTPase"/>
</dbReference>
<evidence type="ECO:0000313" key="9">
    <source>
        <dbReference type="EMBL" id="GAA0485770.1"/>
    </source>
</evidence>
<keyword evidence="10" id="KW-1185">Reference proteome</keyword>
<keyword evidence="4" id="KW-0547">Nucleotide-binding</keyword>
<accession>A0ABN1AX79</accession>
<dbReference type="RefSeq" id="WP_343838065.1">
    <property type="nucleotide sequence ID" value="NZ_BAAADO010000002.1"/>
</dbReference>
<dbReference type="PANTHER" id="PTHR43553">
    <property type="entry name" value="HEAVY METAL TRANSPORTER"/>
    <property type="match status" value="1"/>
</dbReference>
<organism evidence="9 10">
    <name type="scientific">Salinibacillus aidingensis</name>
    <dbReference type="NCBI Taxonomy" id="237684"/>
    <lineage>
        <taxon>Bacteria</taxon>
        <taxon>Bacillati</taxon>
        <taxon>Bacillota</taxon>
        <taxon>Bacilli</taxon>
        <taxon>Bacillales</taxon>
        <taxon>Bacillaceae</taxon>
        <taxon>Salinibacillus</taxon>
    </lineage>
</organism>
<evidence type="ECO:0000256" key="5">
    <source>
        <dbReference type="ARBA" id="ARBA00022840"/>
    </source>
</evidence>
<name>A0ABN1AX79_9BACI</name>
<dbReference type="InterPro" id="IPR003593">
    <property type="entry name" value="AAA+_ATPase"/>
</dbReference>
<dbReference type="PROSITE" id="PS50893">
    <property type="entry name" value="ABC_TRANSPORTER_2"/>
    <property type="match status" value="1"/>
</dbReference>
<keyword evidence="3" id="KW-1003">Cell membrane</keyword>
<keyword evidence="5" id="KW-0067">ATP-binding</keyword>
<evidence type="ECO:0000256" key="3">
    <source>
        <dbReference type="ARBA" id="ARBA00022475"/>
    </source>
</evidence>
<feature type="domain" description="ABC transporter" evidence="8">
    <location>
        <begin position="4"/>
        <end position="237"/>
    </location>
</feature>
<dbReference type="Proteomes" id="UP001500880">
    <property type="component" value="Unassembled WGS sequence"/>
</dbReference>
<reference evidence="9 10" key="1">
    <citation type="journal article" date="2019" name="Int. J. Syst. Evol. Microbiol.">
        <title>The Global Catalogue of Microorganisms (GCM) 10K type strain sequencing project: providing services to taxonomists for standard genome sequencing and annotation.</title>
        <authorList>
            <consortium name="The Broad Institute Genomics Platform"/>
            <consortium name="The Broad Institute Genome Sequencing Center for Infectious Disease"/>
            <person name="Wu L."/>
            <person name="Ma J."/>
        </authorList>
    </citation>
    <scope>NUCLEOTIDE SEQUENCE [LARGE SCALE GENOMIC DNA]</scope>
    <source>
        <strain evidence="9 10">JCM 12389</strain>
    </source>
</reference>
<dbReference type="PANTHER" id="PTHR43553:SF24">
    <property type="entry name" value="ENERGY-COUPLING FACTOR TRANSPORTER ATP-BINDING PROTEIN ECFA1"/>
    <property type="match status" value="1"/>
</dbReference>
<evidence type="ECO:0000313" key="10">
    <source>
        <dbReference type="Proteomes" id="UP001500880"/>
    </source>
</evidence>
<evidence type="ECO:0000256" key="2">
    <source>
        <dbReference type="ARBA" id="ARBA00022448"/>
    </source>
</evidence>
<dbReference type="Pfam" id="PF00005">
    <property type="entry name" value="ABC_tran"/>
    <property type="match status" value="1"/>
</dbReference>
<keyword evidence="6" id="KW-1278">Translocase</keyword>
<comment type="similarity">
    <text evidence="1">Belongs to the ABC transporter superfamily.</text>
</comment>
<evidence type="ECO:0000256" key="7">
    <source>
        <dbReference type="ARBA" id="ARBA00023136"/>
    </source>
</evidence>
<comment type="caution">
    <text evidence="9">The sequence shown here is derived from an EMBL/GenBank/DDBJ whole genome shotgun (WGS) entry which is preliminary data.</text>
</comment>
<keyword evidence="7" id="KW-0472">Membrane</keyword>
<dbReference type="SMART" id="SM00382">
    <property type="entry name" value="AAA"/>
    <property type="match status" value="1"/>
</dbReference>
<keyword evidence="2" id="KW-0813">Transport</keyword>
<protein>
    <recommendedName>
        <fullName evidence="8">ABC transporter domain-containing protein</fullName>
    </recommendedName>
</protein>
<evidence type="ECO:0000259" key="8">
    <source>
        <dbReference type="PROSITE" id="PS50893"/>
    </source>
</evidence>